<evidence type="ECO:0000313" key="3">
    <source>
        <dbReference type="Proteomes" id="UP001056429"/>
    </source>
</evidence>
<proteinExistence type="predicted"/>
<comment type="caution">
    <text evidence="2">The sequence shown here is derived from an EMBL/GenBank/DDBJ whole genome shotgun (WGS) entry which is preliminary data.</text>
</comment>
<keyword evidence="3" id="KW-1185">Reference proteome</keyword>
<gene>
    <name evidence="2" type="ORF">KDK92_13620</name>
</gene>
<evidence type="ECO:0000256" key="1">
    <source>
        <dbReference type="SAM" id="Phobius"/>
    </source>
</evidence>
<reference evidence="2" key="1">
    <citation type="journal article" date="2021" name="mSystems">
        <title>Bacteria and Archaea Synergistically Convert Glycine Betaine to Biogenic Methane in the Formosa Cold Seep of the South China Sea.</title>
        <authorList>
            <person name="Li L."/>
            <person name="Zhang W."/>
            <person name="Zhang S."/>
            <person name="Song L."/>
            <person name="Sun Q."/>
            <person name="Zhang H."/>
            <person name="Xiang H."/>
            <person name="Dong X."/>
        </authorList>
    </citation>
    <scope>NUCLEOTIDE SEQUENCE</scope>
    <source>
        <strain evidence="2">ZWT</strain>
    </source>
</reference>
<dbReference type="AlphaFoldDB" id="A0A9J6P303"/>
<keyword evidence="1" id="KW-1133">Transmembrane helix</keyword>
<feature type="transmembrane region" description="Helical" evidence="1">
    <location>
        <begin position="6"/>
        <end position="26"/>
    </location>
</feature>
<name>A0A9J6P303_9CLOT</name>
<accession>A0A9J6P303</accession>
<protein>
    <submittedName>
        <fullName evidence="2">Uncharacterized protein</fullName>
    </submittedName>
</protein>
<organism evidence="2 3">
    <name type="scientific">Oceanirhabdus seepicola</name>
    <dbReference type="NCBI Taxonomy" id="2828781"/>
    <lineage>
        <taxon>Bacteria</taxon>
        <taxon>Bacillati</taxon>
        <taxon>Bacillota</taxon>
        <taxon>Clostridia</taxon>
        <taxon>Eubacteriales</taxon>
        <taxon>Clostridiaceae</taxon>
        <taxon>Oceanirhabdus</taxon>
    </lineage>
</organism>
<reference evidence="2" key="2">
    <citation type="submission" date="2021-04" db="EMBL/GenBank/DDBJ databases">
        <authorList>
            <person name="Dong X."/>
        </authorList>
    </citation>
    <scope>NUCLEOTIDE SEQUENCE</scope>
    <source>
        <strain evidence="2">ZWT</strain>
    </source>
</reference>
<dbReference type="EMBL" id="JAGSOJ010000002">
    <property type="protein sequence ID" value="MCM1990764.1"/>
    <property type="molecule type" value="Genomic_DNA"/>
</dbReference>
<sequence>MKIDYIWLINTLLVITFMLSSFVLVINTIKKLNKRVGNYILNRILLRNERYSKNLVVENYIIFEKYDIWRYIVRWRGSMIF</sequence>
<evidence type="ECO:0000313" key="2">
    <source>
        <dbReference type="EMBL" id="MCM1990764.1"/>
    </source>
</evidence>
<keyword evidence="1" id="KW-0472">Membrane</keyword>
<dbReference type="RefSeq" id="WP_250859856.1">
    <property type="nucleotide sequence ID" value="NZ_JAGSOJ010000002.1"/>
</dbReference>
<dbReference type="Proteomes" id="UP001056429">
    <property type="component" value="Unassembled WGS sequence"/>
</dbReference>
<keyword evidence="1" id="KW-0812">Transmembrane</keyword>